<feature type="chain" id="PRO_5005632469" evidence="1">
    <location>
        <begin position="21"/>
        <end position="140"/>
    </location>
</feature>
<organism evidence="2 3">
    <name type="scientific">Pectobacterium brasiliense</name>
    <dbReference type="NCBI Taxonomy" id="180957"/>
    <lineage>
        <taxon>Bacteria</taxon>
        <taxon>Pseudomonadati</taxon>
        <taxon>Pseudomonadota</taxon>
        <taxon>Gammaproteobacteria</taxon>
        <taxon>Enterobacterales</taxon>
        <taxon>Pectobacteriaceae</taxon>
        <taxon>Pectobacterium</taxon>
    </lineage>
</organism>
<dbReference type="RefSeq" id="WP_039318237.1">
    <property type="nucleotide sequence ID" value="NZ_JQOD01000015.1"/>
</dbReference>
<gene>
    <name evidence="2" type="ORF">KU74_21905</name>
</gene>
<sequence>MKLFLAVIFSVLMIPQTGFSATKTDVLTVLKHLDVTTFRSSFGPKHFPKGTLLKDTGDYVFSQEKDRAEATDTDGSWTYSLRILSENEKEIIACFVDDANIGSYFSTSPFLIKKTKNAQSYSVIELEHDVEGCELYPKDQ</sequence>
<dbReference type="EMBL" id="JQOD01000015">
    <property type="protein sequence ID" value="KGA31100.1"/>
    <property type="molecule type" value="Genomic_DNA"/>
</dbReference>
<accession>A0A0M2EWQ5</accession>
<evidence type="ECO:0000256" key="1">
    <source>
        <dbReference type="SAM" id="SignalP"/>
    </source>
</evidence>
<evidence type="ECO:0000313" key="2">
    <source>
        <dbReference type="EMBL" id="KGA31100.1"/>
    </source>
</evidence>
<reference evidence="2 3" key="1">
    <citation type="submission" date="2014-08" db="EMBL/GenBank/DDBJ databases">
        <title>Genome sequences of NCPPB Pectobacterium isolates.</title>
        <authorList>
            <person name="Glover R.H."/>
            <person name="Sapp M."/>
            <person name="Elphinstone J."/>
        </authorList>
    </citation>
    <scope>NUCLEOTIDE SEQUENCE [LARGE SCALE GENOMIC DNA]</scope>
    <source>
        <strain evidence="2 3">LMG 21372</strain>
    </source>
</reference>
<evidence type="ECO:0000313" key="3">
    <source>
        <dbReference type="Proteomes" id="UP000029435"/>
    </source>
</evidence>
<proteinExistence type="predicted"/>
<name>A0A0M2EWQ5_9GAMM</name>
<feature type="signal peptide" evidence="1">
    <location>
        <begin position="1"/>
        <end position="20"/>
    </location>
</feature>
<dbReference type="Proteomes" id="UP000029435">
    <property type="component" value="Unassembled WGS sequence"/>
</dbReference>
<protein>
    <submittedName>
        <fullName evidence="2">Bacteriocin immunity protein</fullName>
    </submittedName>
</protein>
<dbReference type="OrthoDB" id="5881965at2"/>
<comment type="caution">
    <text evidence="2">The sequence shown here is derived from an EMBL/GenBank/DDBJ whole genome shotgun (WGS) entry which is preliminary data.</text>
</comment>
<keyword evidence="1" id="KW-0732">Signal</keyword>
<dbReference type="AlphaFoldDB" id="A0A0M2EWQ5"/>